<name>A0A1M7Y978_9FIRM</name>
<feature type="transmembrane region" description="Helical" evidence="1">
    <location>
        <begin position="51"/>
        <end position="74"/>
    </location>
</feature>
<dbReference type="EMBL" id="FRFD01000006">
    <property type="protein sequence ID" value="SHO49195.1"/>
    <property type="molecule type" value="Genomic_DNA"/>
</dbReference>
<keyword evidence="1" id="KW-0472">Membrane</keyword>
<proteinExistence type="predicted"/>
<organism evidence="2 3">
    <name type="scientific">Anaerocolumna xylanovorans DSM 12503</name>
    <dbReference type="NCBI Taxonomy" id="1121345"/>
    <lineage>
        <taxon>Bacteria</taxon>
        <taxon>Bacillati</taxon>
        <taxon>Bacillota</taxon>
        <taxon>Clostridia</taxon>
        <taxon>Lachnospirales</taxon>
        <taxon>Lachnospiraceae</taxon>
        <taxon>Anaerocolumna</taxon>
    </lineage>
</organism>
<dbReference type="Proteomes" id="UP000184612">
    <property type="component" value="Unassembled WGS sequence"/>
</dbReference>
<keyword evidence="1" id="KW-1133">Transmembrane helix</keyword>
<evidence type="ECO:0000313" key="3">
    <source>
        <dbReference type="Proteomes" id="UP000184612"/>
    </source>
</evidence>
<feature type="transmembrane region" description="Helical" evidence="1">
    <location>
        <begin position="20"/>
        <end position="39"/>
    </location>
</feature>
<evidence type="ECO:0000313" key="2">
    <source>
        <dbReference type="EMBL" id="SHO49195.1"/>
    </source>
</evidence>
<dbReference type="OrthoDB" id="1738593at2"/>
<dbReference type="STRING" id="1121345.SAMN02745217_02189"/>
<keyword evidence="1" id="KW-0812">Transmembrane</keyword>
<gene>
    <name evidence="2" type="ORF">SAMN02745217_02189</name>
</gene>
<protein>
    <submittedName>
        <fullName evidence="2">ABC-2 family transporter protein</fullName>
    </submittedName>
</protein>
<accession>A0A1M7Y978</accession>
<keyword evidence="3" id="KW-1185">Reference proteome</keyword>
<feature type="transmembrane region" description="Helical" evidence="1">
    <location>
        <begin position="186"/>
        <end position="206"/>
    </location>
</feature>
<sequence>MFNMICADIYKMVKSSAVKILFAITAISSVIMAVLGHFIAEGRINASFGGIAFLFSDINVISILGGAMAGIFICGDFENKTIHEAIASGCSRGKVVISKAAVFFCGVALLLLPYAAVTGIAVGLGSNYSTGKASLGFLYLLTEESGVSLNGADMQKLIVIMAALVIVIAAQLSVCIPLAFSLKRPVLVIGIYYAVSILSAQLLGFAKSSEVFDKIYSFTPFGGRYLFMTLETGAWDIGKSIAVSFFFTVLVLGITCGIFRKAEIK</sequence>
<evidence type="ECO:0000256" key="1">
    <source>
        <dbReference type="SAM" id="Phobius"/>
    </source>
</evidence>
<dbReference type="AlphaFoldDB" id="A0A1M7Y978"/>
<feature type="transmembrane region" description="Helical" evidence="1">
    <location>
        <begin position="237"/>
        <end position="259"/>
    </location>
</feature>
<feature type="transmembrane region" description="Helical" evidence="1">
    <location>
        <begin position="157"/>
        <end position="179"/>
    </location>
</feature>
<dbReference type="RefSeq" id="WP_073588888.1">
    <property type="nucleotide sequence ID" value="NZ_FRFD01000006.1"/>
</dbReference>
<feature type="transmembrane region" description="Helical" evidence="1">
    <location>
        <begin position="101"/>
        <end position="124"/>
    </location>
</feature>
<reference evidence="2 3" key="1">
    <citation type="submission" date="2016-12" db="EMBL/GenBank/DDBJ databases">
        <authorList>
            <person name="Song W.-J."/>
            <person name="Kurnit D.M."/>
        </authorList>
    </citation>
    <scope>NUCLEOTIDE SEQUENCE [LARGE SCALE GENOMIC DNA]</scope>
    <source>
        <strain evidence="2 3">DSM 12503</strain>
    </source>
</reference>